<feature type="compositionally biased region" description="Low complexity" evidence="2">
    <location>
        <begin position="232"/>
        <end position="265"/>
    </location>
</feature>
<feature type="compositionally biased region" description="Polar residues" evidence="2">
    <location>
        <begin position="583"/>
        <end position="597"/>
    </location>
</feature>
<feature type="compositionally biased region" description="Low complexity" evidence="2">
    <location>
        <begin position="348"/>
        <end position="362"/>
    </location>
</feature>
<keyword evidence="4" id="KW-1185">Reference proteome</keyword>
<dbReference type="EMBL" id="LWDG02000251">
    <property type="protein sequence ID" value="KAE8267173.1"/>
    <property type="molecule type" value="Genomic_DNA"/>
</dbReference>
<feature type="region of interest" description="Disordered" evidence="2">
    <location>
        <begin position="348"/>
        <end position="380"/>
    </location>
</feature>
<evidence type="ECO:0000313" key="3">
    <source>
        <dbReference type="EMBL" id="KAE8267173.1"/>
    </source>
</evidence>
<feature type="region of interest" description="Disordered" evidence="2">
    <location>
        <begin position="853"/>
        <end position="881"/>
    </location>
</feature>
<gene>
    <name evidence="3" type="ORF">A4X09_0g5175</name>
</gene>
<feature type="compositionally biased region" description="Low complexity" evidence="2">
    <location>
        <begin position="201"/>
        <end position="217"/>
    </location>
</feature>
<proteinExistence type="predicted"/>
<feature type="compositionally biased region" description="Basic and acidic residues" evidence="2">
    <location>
        <begin position="367"/>
        <end position="378"/>
    </location>
</feature>
<reference evidence="3" key="1">
    <citation type="submission" date="2016-04" db="EMBL/GenBank/DDBJ databases">
        <authorList>
            <person name="Nguyen H.D."/>
            <person name="Samba Siva P."/>
            <person name="Cullis J."/>
            <person name="Levesque C.A."/>
            <person name="Hambleton S."/>
        </authorList>
    </citation>
    <scope>NUCLEOTIDE SEQUENCE</scope>
    <source>
        <strain evidence="3">DAOMC 236422</strain>
    </source>
</reference>
<reference evidence="3" key="2">
    <citation type="journal article" date="2019" name="IMA Fungus">
        <title>Genome sequencing and comparison of five Tilletia species to identify candidate genes for the detection of regulated species infecting wheat.</title>
        <authorList>
            <person name="Nguyen H.D.T."/>
            <person name="Sultana T."/>
            <person name="Kesanakurti P."/>
            <person name="Hambleton S."/>
        </authorList>
    </citation>
    <scope>NUCLEOTIDE SEQUENCE</scope>
    <source>
        <strain evidence="3">DAOMC 236422</strain>
    </source>
</reference>
<feature type="compositionally biased region" description="Low complexity" evidence="2">
    <location>
        <begin position="175"/>
        <end position="189"/>
    </location>
</feature>
<accession>A0A8X7N6A3</accession>
<feature type="compositionally biased region" description="Basic and acidic residues" evidence="2">
    <location>
        <begin position="154"/>
        <end position="169"/>
    </location>
</feature>
<feature type="compositionally biased region" description="Polar residues" evidence="2">
    <location>
        <begin position="272"/>
        <end position="300"/>
    </location>
</feature>
<protein>
    <submittedName>
        <fullName evidence="3">Uncharacterized protein</fullName>
    </submittedName>
</protein>
<feature type="region of interest" description="Disordered" evidence="2">
    <location>
        <begin position="743"/>
        <end position="784"/>
    </location>
</feature>
<organism evidence="3 4">
    <name type="scientific">Tilletia walkeri</name>
    <dbReference type="NCBI Taxonomy" id="117179"/>
    <lineage>
        <taxon>Eukaryota</taxon>
        <taxon>Fungi</taxon>
        <taxon>Dikarya</taxon>
        <taxon>Basidiomycota</taxon>
        <taxon>Ustilaginomycotina</taxon>
        <taxon>Exobasidiomycetes</taxon>
        <taxon>Tilletiales</taxon>
        <taxon>Tilletiaceae</taxon>
        <taxon>Tilletia</taxon>
    </lineage>
</organism>
<feature type="compositionally biased region" description="Low complexity" evidence="2">
    <location>
        <begin position="743"/>
        <end position="753"/>
    </location>
</feature>
<evidence type="ECO:0000256" key="2">
    <source>
        <dbReference type="SAM" id="MobiDB-lite"/>
    </source>
</evidence>
<sequence length="903" mass="95915">MASIPSAEVLSLSAGIESEVRLDDTEQHLTSISLQNEDEDEQHTTDDITPSASAIQPLSGHLDEDEEFDDIHIDDVSSAPSSSVTARTAPVLSPPQWQQRLGAISPKSPAVALVQPSSDTIGTPVTKRSSLLTHGDSSSNNSGRVTAAAAELIPEEHTPRTNGGEKERTILPGDATPTAVKAAEIAAESAHPDPSRLSVDSASQQPSASGSSSPSTSRRPLFWGLLKNSIVSSTTPSPATTSTSTPAAENSSLSATPNSETSSSSHLPRLSLGSNAMAVSSAGTGRDSANSSNSGRNSLAPSFFGQPTSPSSPGPMSSLGPSTHTTPEPLSRKASAFSPFATIMSNLRTRSSNATSTTSSNAQNDDIDGRSRLPRRDLDEDQLAEDIMRFADARHVLRTENSPDELRQLGLRLEEAWREKLAELNALRAKLEAAQDTVSDLEDENGNLRTQLGLLSEQVAARESDLEDFQRLTIGQIEAQRSLWEEEGREERENLQFSLAQAKRNTLEQKSINAQLRLVILGTLQGRLDGLTDWLVKQNDGETRRTSKRMSAQIGRRRDSLKSMMLKMRPVGEDAEVEAEGHGTNTSTPLMRQQTFETPDLASEADVAHSAGMASSAMDEVSSTTSGKAPGGSWSPKQSADGAEDDDHENEGTPRIEEDDDDADEDADNLFDIEDVLFNLPTSPSVPGRRTTMLFNEPLNLDQLRRMGFFKDQNGFVQDGSEDASLGGVDGFISSSASFEKGSGAVRSSSAGGHLSPAQFALSPTSTSGGDGFGALSPRSAAAGGGGHSQQRLLLLIEKLQTDNELAEAARLENVMLQKRLDEEQRRASALEEALVQTKIRLEQTEAAVSDLFGGEGEEGDGYDGRSEEGGPHGLKSGAQTGLGLVTGGGILEHGKNKVVPVA</sequence>
<evidence type="ECO:0000313" key="4">
    <source>
        <dbReference type="Proteomes" id="UP000078113"/>
    </source>
</evidence>
<feature type="compositionally biased region" description="Acidic residues" evidence="2">
    <location>
        <begin position="657"/>
        <end position="666"/>
    </location>
</feature>
<feature type="region of interest" description="Disordered" evidence="2">
    <location>
        <begin position="540"/>
        <end position="666"/>
    </location>
</feature>
<feature type="coiled-coil region" evidence="1">
    <location>
        <begin position="414"/>
        <end position="458"/>
    </location>
</feature>
<name>A0A8X7N6A3_9BASI</name>
<keyword evidence="1" id="KW-0175">Coiled coil</keyword>
<feature type="region of interest" description="Disordered" evidence="2">
    <location>
        <begin position="32"/>
        <end position="332"/>
    </location>
</feature>
<feature type="compositionally biased region" description="Polar residues" evidence="2">
    <location>
        <begin position="47"/>
        <end position="56"/>
    </location>
</feature>
<dbReference type="AlphaFoldDB" id="A0A8X7N6A3"/>
<feature type="compositionally biased region" description="Low complexity" evidence="2">
    <location>
        <begin position="301"/>
        <end position="322"/>
    </location>
</feature>
<dbReference type="Proteomes" id="UP000078113">
    <property type="component" value="Unassembled WGS sequence"/>
</dbReference>
<feature type="compositionally biased region" description="Polar residues" evidence="2">
    <location>
        <begin position="115"/>
        <end position="144"/>
    </location>
</feature>
<feature type="coiled-coil region" evidence="1">
    <location>
        <begin position="807"/>
        <end position="848"/>
    </location>
</feature>
<comment type="caution">
    <text evidence="3">The sequence shown here is derived from an EMBL/GenBank/DDBJ whole genome shotgun (WGS) entry which is preliminary data.</text>
</comment>
<evidence type="ECO:0000256" key="1">
    <source>
        <dbReference type="SAM" id="Coils"/>
    </source>
</evidence>